<dbReference type="Proteomes" id="UP000315751">
    <property type="component" value="Unassembled WGS sequence"/>
</dbReference>
<dbReference type="Gene3D" id="3.30.365.10">
    <property type="entry name" value="Aldehyde oxidase/xanthine dehydrogenase, molybdopterin binding domain"/>
    <property type="match status" value="4"/>
</dbReference>
<dbReference type="GO" id="GO:0016491">
    <property type="term" value="F:oxidoreductase activity"/>
    <property type="evidence" value="ECO:0007669"/>
    <property type="project" value="InterPro"/>
</dbReference>
<dbReference type="Gene3D" id="3.90.1170.50">
    <property type="entry name" value="Aldehyde oxidase/xanthine dehydrogenase, a/b hammerhead"/>
    <property type="match status" value="1"/>
</dbReference>
<evidence type="ECO:0000313" key="2">
    <source>
        <dbReference type="EMBL" id="TWB41042.1"/>
    </source>
</evidence>
<proteinExistence type="predicted"/>
<dbReference type="InterPro" id="IPR006311">
    <property type="entry name" value="TAT_signal"/>
</dbReference>
<accession>A0A560H415</accession>
<dbReference type="Pfam" id="PF02738">
    <property type="entry name" value="MoCoBD_1"/>
    <property type="match status" value="1"/>
</dbReference>
<dbReference type="InterPro" id="IPR000674">
    <property type="entry name" value="Ald_Oxase/Xan_DH_a/b"/>
</dbReference>
<dbReference type="EMBL" id="VITR01000008">
    <property type="protein sequence ID" value="TWB41042.1"/>
    <property type="molecule type" value="Genomic_DNA"/>
</dbReference>
<protein>
    <submittedName>
        <fullName evidence="2">Isoquinoline 1-oxidoreductase beta subunit</fullName>
    </submittedName>
</protein>
<sequence length="726" mass="77004">MDMQPSPSPSGASRRDLLRGLAYGGLLLAVGLPLGRLAVAREDAPTVFAPDAFIRIASDGAATLIMPQVEMGQGIYTAMTMLIAEELDLPLAAVRLEAAPPSDALYGNPIFKVQATGGSTSVRAYWTPMRKAGAAARAMLVQAAAKRWQVDPAACETQDGIVRHAASGRSLPYGELAAAASHMTPPSDPPLKDPKTFRLLGKTQTRLDIEAKGNGTAKYGIDALPPGVKVATLSSCPVPGGKIRRVDDTQARAVAGVRQVVVLEDLVAVVGDHMWAAKKGLDKLVIEWDEGPNATLSTESLRAAMHEAAKRPGVPVKSEGADVRPGDAGVISASYELPFLAHAPMEPMNCTVHLRPGACEIWIGTQVMTMVQAKAAQAAGLKPDQITIHNHLLGGGFGRRLEVDMVDKAVRIAAHVDGPVKVVWTREEDIQKAMYRSTYGSWLSARLENGKPVAWRHTVVGPSVIARWLPPAFSGGVDIDAIDGAADQPYAVGGFHVDYVRHEPQGVPTCFWRGVGPNNNIFSVESFIDRLAREAKNDPLDFRRALLTANPRALQVLNTAAAHAGWGTPLAAKAGERVGRGICLQTVFGSFLSTIAEVAVGDDGTVRVRRLVTAVDCGMVVNPDGVISQIQGGLVFGLSAALHGRITFEKGRVQQSNFHDYRVVRIDEMPAVEVHLVPSTEAPGGIGEPGTTTVQPAVANAIYAATGVQLTRMPIDQTLLAKGGRT</sequence>
<feature type="domain" description="Aldehyde oxidase/xanthine dehydrogenase a/b hammerhead" evidence="1">
    <location>
        <begin position="214"/>
        <end position="292"/>
    </location>
</feature>
<comment type="caution">
    <text evidence="2">The sequence shown here is derived from an EMBL/GenBank/DDBJ whole genome shotgun (WGS) entry which is preliminary data.</text>
</comment>
<dbReference type="PANTHER" id="PTHR47495">
    <property type="entry name" value="ALDEHYDE DEHYDROGENASE"/>
    <property type="match status" value="1"/>
</dbReference>
<dbReference type="InterPro" id="IPR008274">
    <property type="entry name" value="AldOxase/xan_DH_MoCoBD1"/>
</dbReference>
<evidence type="ECO:0000313" key="3">
    <source>
        <dbReference type="Proteomes" id="UP000315751"/>
    </source>
</evidence>
<dbReference type="Pfam" id="PF20256">
    <property type="entry name" value="MoCoBD_2"/>
    <property type="match status" value="2"/>
</dbReference>
<keyword evidence="3" id="KW-1185">Reference proteome</keyword>
<dbReference type="InterPro" id="IPR052516">
    <property type="entry name" value="N-heterocyclic_Hydroxylase"/>
</dbReference>
<dbReference type="PROSITE" id="PS51318">
    <property type="entry name" value="TAT"/>
    <property type="match status" value="1"/>
</dbReference>
<dbReference type="RefSeq" id="WP_246130427.1">
    <property type="nucleotide sequence ID" value="NZ_VITR01000008.1"/>
</dbReference>
<reference evidence="2 3" key="1">
    <citation type="submission" date="2019-06" db="EMBL/GenBank/DDBJ databases">
        <title>Genomic Encyclopedia of Type Strains, Phase IV (KMG-V): Genome sequencing to study the core and pangenomes of soil and plant-associated prokaryotes.</title>
        <authorList>
            <person name="Whitman W."/>
        </authorList>
    </citation>
    <scope>NUCLEOTIDE SEQUENCE [LARGE SCALE GENOMIC DNA]</scope>
    <source>
        <strain evidence="2 3">BR 11622</strain>
    </source>
</reference>
<organism evidence="2 3">
    <name type="scientific">Nitrospirillum amazonense</name>
    <dbReference type="NCBI Taxonomy" id="28077"/>
    <lineage>
        <taxon>Bacteria</taxon>
        <taxon>Pseudomonadati</taxon>
        <taxon>Pseudomonadota</taxon>
        <taxon>Alphaproteobacteria</taxon>
        <taxon>Rhodospirillales</taxon>
        <taxon>Azospirillaceae</taxon>
        <taxon>Nitrospirillum</taxon>
    </lineage>
</organism>
<dbReference type="PANTHER" id="PTHR47495:SF2">
    <property type="entry name" value="ALDEHYDE DEHYDROGENASE"/>
    <property type="match status" value="1"/>
</dbReference>
<dbReference type="InterPro" id="IPR046867">
    <property type="entry name" value="AldOxase/xan_DH_MoCoBD2"/>
</dbReference>
<gene>
    <name evidence="2" type="ORF">FBZ90_10866</name>
</gene>
<dbReference type="SMART" id="SM01008">
    <property type="entry name" value="Ald_Xan_dh_C"/>
    <property type="match status" value="1"/>
</dbReference>
<dbReference type="SUPFAM" id="SSF56003">
    <property type="entry name" value="Molybdenum cofactor-binding domain"/>
    <property type="match status" value="2"/>
</dbReference>
<dbReference type="InterPro" id="IPR037165">
    <property type="entry name" value="AldOxase/xan_DH_Mopterin-bd_sf"/>
</dbReference>
<dbReference type="PIRSF" id="PIRSF036389">
    <property type="entry name" value="IOR_B"/>
    <property type="match status" value="1"/>
</dbReference>
<name>A0A560H415_9PROT</name>
<dbReference type="AlphaFoldDB" id="A0A560H415"/>
<dbReference type="InterPro" id="IPR012368">
    <property type="entry name" value="OxRdtase_Mopterin-bd_su_IorB"/>
</dbReference>
<evidence type="ECO:0000259" key="1">
    <source>
        <dbReference type="SMART" id="SM01008"/>
    </source>
</evidence>